<dbReference type="InterPro" id="IPR050358">
    <property type="entry name" value="RSE1/DDB1/CFT1"/>
</dbReference>
<dbReference type="AlphaFoldDB" id="A0A397EEY6"/>
<evidence type="ECO:0000313" key="2">
    <source>
        <dbReference type="Proteomes" id="UP000266643"/>
    </source>
</evidence>
<protein>
    <recommendedName>
        <fullName evidence="3">Cleavage/polyadenylation specificity factor A subunit N-terminal domain-containing protein</fullName>
    </recommendedName>
</protein>
<dbReference type="EMBL" id="QUTD01001328">
    <property type="protein sequence ID" value="RHY78102.1"/>
    <property type="molecule type" value="Genomic_DNA"/>
</dbReference>
<sequence>MAYVRRLHPKIWSVANLPSDCFKISPCPAPLGGAIVFAQNAILYFNQNQYFGLATTSFADKTTDTAKLPLHRSPLLDETFLASNCRTSLLNADEMVLNVEGQLFVLSLPSHRSLKQKGFYGPEVCQLMLRRLSSSKVAAATAMAVDMQRHLIFVGTRNGDSQLLWYHTDTHDVSGNRLWIGLVGAIRLHPLPKFVPACPVPVPDDLESDDEDVYLYGHRLVAVTAEDDVQPHDTVSKAAEFAAYSVDLVDQLPAIGQVTSMDMGVDVDMEGVAPKETLVLSGGVGDQSS</sequence>
<organism evidence="1 2">
    <name type="scientific">Aphanomyces astaci</name>
    <name type="common">Crayfish plague agent</name>
    <dbReference type="NCBI Taxonomy" id="112090"/>
    <lineage>
        <taxon>Eukaryota</taxon>
        <taxon>Sar</taxon>
        <taxon>Stramenopiles</taxon>
        <taxon>Oomycota</taxon>
        <taxon>Saprolegniomycetes</taxon>
        <taxon>Saprolegniales</taxon>
        <taxon>Verrucalvaceae</taxon>
        <taxon>Aphanomyces</taxon>
    </lineage>
</organism>
<dbReference type="Gene3D" id="2.130.10.10">
    <property type="entry name" value="YVTN repeat-like/Quinoprotein amine dehydrogenase"/>
    <property type="match status" value="1"/>
</dbReference>
<proteinExistence type="predicted"/>
<reference evidence="1 2" key="1">
    <citation type="submission" date="2018-08" db="EMBL/GenBank/DDBJ databases">
        <title>Aphanomyces genome sequencing and annotation.</title>
        <authorList>
            <person name="Minardi D."/>
            <person name="Oidtmann B."/>
            <person name="Van Der Giezen M."/>
            <person name="Studholme D.J."/>
        </authorList>
    </citation>
    <scope>NUCLEOTIDE SEQUENCE [LARGE SCALE GENOMIC DNA]</scope>
    <source>
        <strain evidence="1 2">D2</strain>
    </source>
</reference>
<gene>
    <name evidence="1" type="ORF">DYB30_014376</name>
</gene>
<evidence type="ECO:0008006" key="3">
    <source>
        <dbReference type="Google" id="ProtNLM"/>
    </source>
</evidence>
<feature type="non-terminal residue" evidence="1">
    <location>
        <position position="289"/>
    </location>
</feature>
<dbReference type="Proteomes" id="UP000266643">
    <property type="component" value="Unassembled WGS sequence"/>
</dbReference>
<dbReference type="PANTHER" id="PTHR10644">
    <property type="entry name" value="DNA REPAIR/RNA PROCESSING CPSF FAMILY"/>
    <property type="match status" value="1"/>
</dbReference>
<accession>A0A397EEY6</accession>
<evidence type="ECO:0000313" key="1">
    <source>
        <dbReference type="EMBL" id="RHY78102.1"/>
    </source>
</evidence>
<name>A0A397EEY6_APHAT</name>
<dbReference type="InterPro" id="IPR015943">
    <property type="entry name" value="WD40/YVTN_repeat-like_dom_sf"/>
</dbReference>
<comment type="caution">
    <text evidence="1">The sequence shown here is derived from an EMBL/GenBank/DDBJ whole genome shotgun (WGS) entry which is preliminary data.</text>
</comment>